<sequence>MFYTIEICIGCGSLQVITQHPLFEGGLCDPCKDNFLETMFLYDQDGYQSFCTICCGGTKVLMCGNSGCKRCYCCECLDALVKPGAAKQAEAMEPWVCFMCCPVQSFGLLRKKKTWQLKLKQFFDQESDHVRIYAPVPTDKQNPIRVLSIFSNMTKDLQDIGILDRVHKANHETLTFLKDLDNVTRQNVEQKGPFDFVIGVCQQNSSVHHHSGRIIFQYYRILQYAKPKEADERPFFWIFVDPEILTQDDIKDASRFLECDPVIIHDFCESAVRLWSNIPSLKSKFAADMYDPAWENRSQNSGETCMKMVKQFLVPLKDYFKSYL</sequence>
<gene>
    <name evidence="7" type="ORF">chiPu_0001833</name>
</gene>
<evidence type="ECO:0000256" key="5">
    <source>
        <dbReference type="ARBA" id="ARBA00023242"/>
    </source>
</evidence>
<dbReference type="OMA" id="ESPLEMY"/>
<dbReference type="STRING" id="137246.A0A401RZ46"/>
<evidence type="ECO:0000256" key="4">
    <source>
        <dbReference type="ARBA" id="ARBA00022833"/>
    </source>
</evidence>
<evidence type="ECO:0000313" key="7">
    <source>
        <dbReference type="EMBL" id="GCC23437.1"/>
    </source>
</evidence>
<keyword evidence="3" id="KW-0863">Zinc-finger</keyword>
<evidence type="ECO:0000256" key="1">
    <source>
        <dbReference type="ARBA" id="ARBA00004123"/>
    </source>
</evidence>
<accession>A0A401RZ46</accession>
<evidence type="ECO:0000259" key="6">
    <source>
        <dbReference type="PROSITE" id="PS51533"/>
    </source>
</evidence>
<dbReference type="GO" id="GO:0005634">
    <property type="term" value="C:nucleus"/>
    <property type="evidence" value="ECO:0007669"/>
    <property type="project" value="UniProtKB-SubCell"/>
</dbReference>
<proteinExistence type="predicted"/>
<evidence type="ECO:0000256" key="3">
    <source>
        <dbReference type="ARBA" id="ARBA00022771"/>
    </source>
</evidence>
<dbReference type="AlphaFoldDB" id="A0A401RZ46"/>
<name>A0A401RZ46_CHIPU</name>
<dbReference type="Proteomes" id="UP000287033">
    <property type="component" value="Unassembled WGS sequence"/>
</dbReference>
<evidence type="ECO:0000256" key="2">
    <source>
        <dbReference type="ARBA" id="ARBA00022723"/>
    </source>
</evidence>
<dbReference type="InterPro" id="IPR050390">
    <property type="entry name" value="C5-Methyltransferase"/>
</dbReference>
<dbReference type="GO" id="GO:0008047">
    <property type="term" value="F:enzyme activator activity"/>
    <property type="evidence" value="ECO:0007669"/>
    <property type="project" value="TreeGrafter"/>
</dbReference>
<dbReference type="OrthoDB" id="641149at2759"/>
<dbReference type="GO" id="GO:0005737">
    <property type="term" value="C:cytoplasm"/>
    <property type="evidence" value="ECO:0007669"/>
    <property type="project" value="TreeGrafter"/>
</dbReference>
<dbReference type="Pfam" id="PF17980">
    <property type="entry name" value="ADD_DNMT3"/>
    <property type="match status" value="1"/>
</dbReference>
<dbReference type="GO" id="GO:0008270">
    <property type="term" value="F:zinc ion binding"/>
    <property type="evidence" value="ECO:0007669"/>
    <property type="project" value="UniProtKB-KW"/>
</dbReference>
<dbReference type="Gene3D" id="3.40.50.150">
    <property type="entry name" value="Vaccinia Virus protein VP39"/>
    <property type="match status" value="1"/>
</dbReference>
<dbReference type="PANTHER" id="PTHR23068">
    <property type="entry name" value="DNA CYTOSINE-5- -METHYLTRANSFERASE 3-RELATED"/>
    <property type="match status" value="1"/>
</dbReference>
<dbReference type="PANTHER" id="PTHR23068:SF13">
    <property type="entry name" value="DNA (CYTOSINE-5)-METHYLTRANSFERASE 3-LIKE"/>
    <property type="match status" value="1"/>
</dbReference>
<comment type="caution">
    <text evidence="7">The sequence shown here is derived from an EMBL/GenBank/DDBJ whole genome shotgun (WGS) entry which is preliminary data.</text>
</comment>
<organism evidence="7 8">
    <name type="scientific">Chiloscyllium punctatum</name>
    <name type="common">Brownbanded bambooshark</name>
    <name type="synonym">Hemiscyllium punctatum</name>
    <dbReference type="NCBI Taxonomy" id="137246"/>
    <lineage>
        <taxon>Eukaryota</taxon>
        <taxon>Metazoa</taxon>
        <taxon>Chordata</taxon>
        <taxon>Craniata</taxon>
        <taxon>Vertebrata</taxon>
        <taxon>Chondrichthyes</taxon>
        <taxon>Elasmobranchii</taxon>
        <taxon>Galeomorphii</taxon>
        <taxon>Galeoidea</taxon>
        <taxon>Orectolobiformes</taxon>
        <taxon>Hemiscylliidae</taxon>
        <taxon>Chiloscyllium</taxon>
    </lineage>
</organism>
<evidence type="ECO:0000313" key="8">
    <source>
        <dbReference type="Proteomes" id="UP000287033"/>
    </source>
</evidence>
<keyword evidence="8" id="KW-1185">Reference proteome</keyword>
<dbReference type="Pfam" id="PF21255">
    <property type="entry name" value="DNMT3_ADD_GATA1-like"/>
    <property type="match status" value="1"/>
</dbReference>
<dbReference type="InterPro" id="IPR025766">
    <property type="entry name" value="ADD"/>
</dbReference>
<dbReference type="InterPro" id="IPR040552">
    <property type="entry name" value="DNMT3_ADD_GATA1-like"/>
</dbReference>
<keyword evidence="4" id="KW-0862">Zinc</keyword>
<dbReference type="PROSITE" id="PS51533">
    <property type="entry name" value="ADD"/>
    <property type="match status" value="1"/>
</dbReference>
<protein>
    <recommendedName>
        <fullName evidence="6">PHD-type domain-containing protein</fullName>
    </recommendedName>
</protein>
<dbReference type="InterPro" id="IPR029063">
    <property type="entry name" value="SAM-dependent_MTases_sf"/>
</dbReference>
<keyword evidence="5" id="KW-0539">Nucleus</keyword>
<dbReference type="EMBL" id="BEZZ01000030">
    <property type="protein sequence ID" value="GCC23437.1"/>
    <property type="molecule type" value="Genomic_DNA"/>
</dbReference>
<dbReference type="InterPro" id="IPR049554">
    <property type="entry name" value="DNMT3_ADD_PHD"/>
</dbReference>
<dbReference type="GO" id="GO:0045892">
    <property type="term" value="P:negative regulation of DNA-templated transcription"/>
    <property type="evidence" value="ECO:0007669"/>
    <property type="project" value="TreeGrafter"/>
</dbReference>
<keyword evidence="2" id="KW-0479">Metal-binding</keyword>
<reference evidence="7 8" key="1">
    <citation type="journal article" date="2018" name="Nat. Ecol. Evol.">
        <title>Shark genomes provide insights into elasmobranch evolution and the origin of vertebrates.</title>
        <authorList>
            <person name="Hara Y"/>
            <person name="Yamaguchi K"/>
            <person name="Onimaru K"/>
            <person name="Kadota M"/>
            <person name="Koyanagi M"/>
            <person name="Keeley SD"/>
            <person name="Tatsumi K"/>
            <person name="Tanaka K"/>
            <person name="Motone F"/>
            <person name="Kageyama Y"/>
            <person name="Nozu R"/>
            <person name="Adachi N"/>
            <person name="Nishimura O"/>
            <person name="Nakagawa R"/>
            <person name="Tanegashima C"/>
            <person name="Kiyatake I"/>
            <person name="Matsumoto R"/>
            <person name="Murakumo K"/>
            <person name="Nishida K"/>
            <person name="Terakita A"/>
            <person name="Kuratani S"/>
            <person name="Sato K"/>
            <person name="Hyodo S Kuraku.S."/>
        </authorList>
    </citation>
    <scope>NUCLEOTIDE SEQUENCE [LARGE SCALE GENOMIC DNA]</scope>
</reference>
<comment type="subcellular location">
    <subcellularLocation>
        <location evidence="1">Nucleus</location>
    </subcellularLocation>
</comment>
<feature type="domain" description="PHD-type" evidence="6">
    <location>
        <begin position="1"/>
        <end position="128"/>
    </location>
</feature>